<dbReference type="CDD" id="cd00063">
    <property type="entry name" value="FN3"/>
    <property type="match status" value="1"/>
</dbReference>
<dbReference type="GO" id="GO:0016798">
    <property type="term" value="F:hydrolase activity, acting on glycosyl bonds"/>
    <property type="evidence" value="ECO:0007669"/>
    <property type="project" value="UniProtKB-KW"/>
</dbReference>
<keyword evidence="4" id="KW-0812">Transmembrane</keyword>
<protein>
    <recommendedName>
        <fullName evidence="5">Fibronectin type-III domain-containing protein</fullName>
    </recommendedName>
</protein>
<evidence type="ECO:0000256" key="3">
    <source>
        <dbReference type="SAM" id="MobiDB-lite"/>
    </source>
</evidence>
<keyword evidence="1" id="KW-0378">Hydrolase</keyword>
<dbReference type="GO" id="GO:0000272">
    <property type="term" value="P:polysaccharide catabolic process"/>
    <property type="evidence" value="ECO:0007669"/>
    <property type="project" value="UniProtKB-KW"/>
</dbReference>
<feature type="domain" description="Fibronectin type-III" evidence="5">
    <location>
        <begin position="326"/>
        <end position="416"/>
    </location>
</feature>
<evidence type="ECO:0000313" key="6">
    <source>
        <dbReference type="EMBL" id="GII21789.1"/>
    </source>
</evidence>
<sequence length="419" mass="43411">MSVPDHLTTVSHHARALATRGDLRGAQAMLDQALEPAAAMLGPDHPEVLAATRLLASLHRDSGDLSGARRLLEEAIAAGEFTPGGDSPTLLSLSYDLAMLADELGNRHEARRNFTRLLRQGPAVLGPDHEYVRAARRYLDAGASTPASAPPVAPVTPAPPATSVTPPVPPATPAAPPVTPARPTRQAPHPPHPTPNPPQSTHRATPSPAAPPPVVAHPADPVSPVAHPSDPVPPVWHPSDRIPPAAPRSAPPIPPSAPPAFRPTPTWSPDDRDERRHSRAPLLVLVVVAAMALVGGGIAGFLVLRTPPRDPGPAASATAGADALKPPGDLKVRDDGSSVTLTWTDPSNGTVPFIVAGGREGSGFSPLQSVESGKTTYTLHGISSTADYCFMVAAVYSSQRTVPSQLACTRRGASPTPRG</sequence>
<feature type="compositionally biased region" description="Low complexity" evidence="3">
    <location>
        <begin position="216"/>
        <end position="229"/>
    </location>
</feature>
<keyword evidence="1" id="KW-0326">Glycosidase</keyword>
<gene>
    <name evidence="6" type="ORF">Pme01_13860</name>
</gene>
<dbReference type="EMBL" id="BOON01000012">
    <property type="protein sequence ID" value="GII21789.1"/>
    <property type="molecule type" value="Genomic_DNA"/>
</dbReference>
<dbReference type="InterPro" id="IPR013783">
    <property type="entry name" value="Ig-like_fold"/>
</dbReference>
<comment type="caution">
    <text evidence="6">The sequence shown here is derived from an EMBL/GenBank/DDBJ whole genome shotgun (WGS) entry which is preliminary data.</text>
</comment>
<dbReference type="InterPro" id="IPR003961">
    <property type="entry name" value="FN3_dom"/>
</dbReference>
<dbReference type="Gene3D" id="2.60.40.10">
    <property type="entry name" value="Immunoglobulins"/>
    <property type="match status" value="1"/>
</dbReference>
<feature type="region of interest" description="Disordered" evidence="3">
    <location>
        <begin position="143"/>
        <end position="274"/>
    </location>
</feature>
<proteinExistence type="predicted"/>
<dbReference type="Proteomes" id="UP000599074">
    <property type="component" value="Unassembled WGS sequence"/>
</dbReference>
<dbReference type="SUPFAM" id="SSF49265">
    <property type="entry name" value="Fibronectin type III"/>
    <property type="match status" value="1"/>
</dbReference>
<feature type="compositionally biased region" description="Pro residues" evidence="3">
    <location>
        <begin position="148"/>
        <end position="180"/>
    </location>
</feature>
<dbReference type="RefSeq" id="WP_168114852.1">
    <property type="nucleotide sequence ID" value="NZ_BOON01000012.1"/>
</dbReference>
<evidence type="ECO:0000256" key="1">
    <source>
        <dbReference type="ARBA" id="ARBA00023295"/>
    </source>
</evidence>
<dbReference type="InterPro" id="IPR011990">
    <property type="entry name" value="TPR-like_helical_dom_sf"/>
</dbReference>
<evidence type="ECO:0000256" key="2">
    <source>
        <dbReference type="ARBA" id="ARBA00023326"/>
    </source>
</evidence>
<dbReference type="SMART" id="SM00060">
    <property type="entry name" value="FN3"/>
    <property type="match status" value="1"/>
</dbReference>
<keyword evidence="7" id="KW-1185">Reference proteome</keyword>
<feature type="transmembrane region" description="Helical" evidence="4">
    <location>
        <begin position="282"/>
        <end position="304"/>
    </location>
</feature>
<keyword evidence="2" id="KW-0624">Polysaccharide degradation</keyword>
<dbReference type="Pfam" id="PF13424">
    <property type="entry name" value="TPR_12"/>
    <property type="match status" value="1"/>
</dbReference>
<evidence type="ECO:0000256" key="4">
    <source>
        <dbReference type="SAM" id="Phobius"/>
    </source>
</evidence>
<accession>A0A8J3T8H9</accession>
<keyword evidence="4" id="KW-1133">Transmembrane helix</keyword>
<keyword evidence="4" id="KW-0472">Membrane</keyword>
<dbReference type="InterPro" id="IPR036116">
    <property type="entry name" value="FN3_sf"/>
</dbReference>
<keyword evidence="2" id="KW-0119">Carbohydrate metabolism</keyword>
<feature type="compositionally biased region" description="Pro residues" evidence="3">
    <location>
        <begin position="244"/>
        <end position="262"/>
    </location>
</feature>
<evidence type="ECO:0000259" key="5">
    <source>
        <dbReference type="PROSITE" id="PS50853"/>
    </source>
</evidence>
<organism evidence="6 7">
    <name type="scientific">Planosporangium mesophilum</name>
    <dbReference type="NCBI Taxonomy" id="689768"/>
    <lineage>
        <taxon>Bacteria</taxon>
        <taxon>Bacillati</taxon>
        <taxon>Actinomycetota</taxon>
        <taxon>Actinomycetes</taxon>
        <taxon>Micromonosporales</taxon>
        <taxon>Micromonosporaceae</taxon>
        <taxon>Planosporangium</taxon>
    </lineage>
</organism>
<dbReference type="SUPFAM" id="SSF48452">
    <property type="entry name" value="TPR-like"/>
    <property type="match status" value="1"/>
</dbReference>
<reference evidence="6" key="1">
    <citation type="submission" date="2021-01" db="EMBL/GenBank/DDBJ databases">
        <title>Whole genome shotgun sequence of Planosporangium mesophilum NBRC 109066.</title>
        <authorList>
            <person name="Komaki H."/>
            <person name="Tamura T."/>
        </authorList>
    </citation>
    <scope>NUCLEOTIDE SEQUENCE</scope>
    <source>
        <strain evidence="6">NBRC 109066</strain>
    </source>
</reference>
<evidence type="ECO:0000313" key="7">
    <source>
        <dbReference type="Proteomes" id="UP000599074"/>
    </source>
</evidence>
<dbReference type="Gene3D" id="1.25.40.10">
    <property type="entry name" value="Tetratricopeptide repeat domain"/>
    <property type="match status" value="1"/>
</dbReference>
<name>A0A8J3T8H9_9ACTN</name>
<dbReference type="AlphaFoldDB" id="A0A8J3T8H9"/>
<feature type="compositionally biased region" description="Pro residues" evidence="3">
    <location>
        <begin position="188"/>
        <end position="198"/>
    </location>
</feature>
<dbReference type="PROSITE" id="PS50853">
    <property type="entry name" value="FN3"/>
    <property type="match status" value="1"/>
</dbReference>